<dbReference type="Pfam" id="PF13449">
    <property type="entry name" value="Phytase-like"/>
    <property type="match status" value="1"/>
</dbReference>
<dbReference type="InterPro" id="IPR014567">
    <property type="entry name" value="UCP031900"/>
</dbReference>
<keyword evidence="1" id="KW-0732">Signal</keyword>
<dbReference type="EMBL" id="FOLX01000001">
    <property type="protein sequence ID" value="SFD02463.1"/>
    <property type="molecule type" value="Genomic_DNA"/>
</dbReference>
<dbReference type="RefSeq" id="WP_093445868.1">
    <property type="nucleotide sequence ID" value="NZ_FNZG01000001.1"/>
</dbReference>
<dbReference type="SUPFAM" id="SSF101898">
    <property type="entry name" value="NHL repeat"/>
    <property type="match status" value="1"/>
</dbReference>
<reference evidence="3 4" key="1">
    <citation type="submission" date="2016-10" db="EMBL/GenBank/DDBJ databases">
        <authorList>
            <person name="de Groot N.N."/>
        </authorList>
    </citation>
    <scope>NUCLEOTIDE SEQUENCE [LARGE SCALE GENOMIC DNA]</scope>
    <source>
        <strain evidence="3 4">DSM 29619</strain>
    </source>
</reference>
<feature type="chain" id="PRO_5014132825" description="Phytase-like domain-containing protein" evidence="1">
    <location>
        <begin position="24"/>
        <end position="303"/>
    </location>
</feature>
<dbReference type="STRING" id="517719.SAMN05421762_3220"/>
<dbReference type="OrthoDB" id="9798693at2"/>
<feature type="signal peptide" evidence="1">
    <location>
        <begin position="1"/>
        <end position="23"/>
    </location>
</feature>
<evidence type="ECO:0000313" key="3">
    <source>
        <dbReference type="EMBL" id="SFD02463.1"/>
    </source>
</evidence>
<evidence type="ECO:0000313" key="4">
    <source>
        <dbReference type="Proteomes" id="UP000231644"/>
    </source>
</evidence>
<gene>
    <name evidence="3" type="ORF">SAMN05421762_3220</name>
</gene>
<sequence>MRLRSAITLSLGAAAIALSAAWAAGLTGSERRFEIEENGLRIGGLSGLAVLDYGARFLALSDEGFLIEGSFTRDANGLTGAKATRSIPLGGPGGRALDARGKEHDSEGLAISSDGALSVSFEHVHRVAKYREPGIALPYPALMRGLDLPENGGIEALAVDGQDRLYIVQEQSAHGGDVPLMRLEGGRWSVLGKIHPSDGFVPVGADFGPDGMYYLLERKVATLGFRSRIRRFDLSQPAPEVDGIFPAEVIWQSGLSLGNLEGLAIWTDPQGVVHATMVADNNFSAVLYGGMVSLVLAKSAGTM</sequence>
<proteinExistence type="predicted"/>
<organism evidence="3 4">
    <name type="scientific">Pseudooceanicola nitratireducens</name>
    <dbReference type="NCBI Taxonomy" id="517719"/>
    <lineage>
        <taxon>Bacteria</taxon>
        <taxon>Pseudomonadati</taxon>
        <taxon>Pseudomonadota</taxon>
        <taxon>Alphaproteobacteria</taxon>
        <taxon>Rhodobacterales</taxon>
        <taxon>Paracoccaceae</taxon>
        <taxon>Pseudooceanicola</taxon>
    </lineage>
</organism>
<evidence type="ECO:0000256" key="1">
    <source>
        <dbReference type="SAM" id="SignalP"/>
    </source>
</evidence>
<evidence type="ECO:0000259" key="2">
    <source>
        <dbReference type="Pfam" id="PF13449"/>
    </source>
</evidence>
<dbReference type="Proteomes" id="UP000231644">
    <property type="component" value="Unassembled WGS sequence"/>
</dbReference>
<dbReference type="AlphaFoldDB" id="A0A1I1P643"/>
<dbReference type="PIRSF" id="PIRSF031900">
    <property type="entry name" value="UCP031900"/>
    <property type="match status" value="1"/>
</dbReference>
<keyword evidence="4" id="KW-1185">Reference proteome</keyword>
<protein>
    <recommendedName>
        <fullName evidence="2">Phytase-like domain-containing protein</fullName>
    </recommendedName>
</protein>
<accession>A0A1I1P643</accession>
<feature type="domain" description="Phytase-like" evidence="2">
    <location>
        <begin position="41"/>
        <end position="283"/>
    </location>
</feature>
<dbReference type="InterPro" id="IPR027372">
    <property type="entry name" value="Phytase-like_dom"/>
</dbReference>
<name>A0A1I1P643_9RHOB</name>